<evidence type="ECO:0000313" key="3">
    <source>
        <dbReference type="Proteomes" id="UP000054359"/>
    </source>
</evidence>
<accession>A0A087TAJ6</accession>
<organism evidence="2 3">
    <name type="scientific">Stegodyphus mimosarum</name>
    <name type="common">African social velvet spider</name>
    <dbReference type="NCBI Taxonomy" id="407821"/>
    <lineage>
        <taxon>Eukaryota</taxon>
        <taxon>Metazoa</taxon>
        <taxon>Ecdysozoa</taxon>
        <taxon>Arthropoda</taxon>
        <taxon>Chelicerata</taxon>
        <taxon>Arachnida</taxon>
        <taxon>Araneae</taxon>
        <taxon>Araneomorphae</taxon>
        <taxon>Entelegynae</taxon>
        <taxon>Eresoidea</taxon>
        <taxon>Eresidae</taxon>
        <taxon>Stegodyphus</taxon>
    </lineage>
</organism>
<dbReference type="Gene3D" id="1.10.510.10">
    <property type="entry name" value="Transferase(Phosphotransferase) domain 1"/>
    <property type="match status" value="1"/>
</dbReference>
<evidence type="ECO:0000256" key="1">
    <source>
        <dbReference type="SAM" id="MobiDB-lite"/>
    </source>
</evidence>
<dbReference type="OrthoDB" id="10513179at2759"/>
<feature type="non-terminal residue" evidence="2">
    <location>
        <position position="74"/>
    </location>
</feature>
<feature type="non-terminal residue" evidence="2">
    <location>
        <position position="1"/>
    </location>
</feature>
<feature type="compositionally biased region" description="Polar residues" evidence="1">
    <location>
        <begin position="59"/>
        <end position="74"/>
    </location>
</feature>
<sequence length="74" mass="8421">GIAKLLRYVCDLDFDEAPDYNLCRKFLKDELKKKGCDKDRVLIFKKTVKKPVTKVDASKQASNKENAVKSTRSA</sequence>
<dbReference type="Proteomes" id="UP000054359">
    <property type="component" value="Unassembled WGS sequence"/>
</dbReference>
<evidence type="ECO:0000313" key="2">
    <source>
        <dbReference type="EMBL" id="KFM62135.1"/>
    </source>
</evidence>
<keyword evidence="3" id="KW-1185">Reference proteome</keyword>
<dbReference type="AlphaFoldDB" id="A0A087TAJ6"/>
<proteinExistence type="predicted"/>
<name>A0A087TAJ6_STEMI</name>
<protein>
    <submittedName>
        <fullName evidence="2">Uncharacterized protein</fullName>
    </submittedName>
</protein>
<gene>
    <name evidence="2" type="ORF">X975_11346</name>
</gene>
<reference evidence="2 3" key="1">
    <citation type="submission" date="2013-11" db="EMBL/GenBank/DDBJ databases">
        <title>Genome sequencing of Stegodyphus mimosarum.</title>
        <authorList>
            <person name="Bechsgaard J."/>
        </authorList>
    </citation>
    <scope>NUCLEOTIDE SEQUENCE [LARGE SCALE GENOMIC DNA]</scope>
</reference>
<dbReference type="EMBL" id="KK114308">
    <property type="protein sequence ID" value="KFM62135.1"/>
    <property type="molecule type" value="Genomic_DNA"/>
</dbReference>
<feature type="region of interest" description="Disordered" evidence="1">
    <location>
        <begin position="54"/>
        <end position="74"/>
    </location>
</feature>